<proteinExistence type="predicted"/>
<dbReference type="GeneID" id="8774850"/>
<dbReference type="Gene3D" id="3.10.28.10">
    <property type="entry name" value="Homing endonucleases"/>
    <property type="match status" value="2"/>
</dbReference>
<reference evidence="3" key="1">
    <citation type="submission" date="2007-03" db="EMBL/GenBank/DDBJ databases">
        <title>Complete mtDNA sequence of the yeast Candida sojae.</title>
        <authorList>
            <person name="Valach M."/>
            <person name="Pfeiffer I."/>
            <person name="Nosek J."/>
        </authorList>
    </citation>
    <scope>NUCLEOTIDE SEQUENCE</scope>
    <source>
        <strain evidence="3">CBS 7871</strain>
    </source>
</reference>
<dbReference type="InterPro" id="IPR027434">
    <property type="entry name" value="Homing_endonucl"/>
</dbReference>
<dbReference type="RefSeq" id="YP_003434264.1">
    <property type="nucleotide sequence ID" value="NC_013839.1"/>
</dbReference>
<evidence type="ECO:0000259" key="2">
    <source>
        <dbReference type="Pfam" id="PF00961"/>
    </source>
</evidence>
<accession>D2CJC9</accession>
<organism evidence="3">
    <name type="scientific">Candida sojae</name>
    <dbReference type="NCBI Taxonomy" id="52253"/>
    <lineage>
        <taxon>Eukaryota</taxon>
        <taxon>Fungi</taxon>
        <taxon>Dikarya</taxon>
        <taxon>Ascomycota</taxon>
        <taxon>Saccharomycotina</taxon>
        <taxon>Pichiomycetes</taxon>
        <taxon>Debaryomycetaceae</taxon>
        <taxon>Candida/Lodderomyces clade</taxon>
        <taxon>Candida</taxon>
    </lineage>
</organism>
<keyword evidence="1" id="KW-1133">Transmembrane helix</keyword>
<keyword evidence="3" id="KW-0496">Mitochondrion</keyword>
<protein>
    <submittedName>
        <fullName evidence="3">Uncharacterized protein orf1</fullName>
    </submittedName>
</protein>
<keyword evidence="1" id="KW-0472">Membrane</keyword>
<dbReference type="EMBL" id="EF468347">
    <property type="protein sequence ID" value="ABO27129.1"/>
    <property type="molecule type" value="Genomic_DNA"/>
</dbReference>
<dbReference type="PANTHER" id="PTHR37520:SF1">
    <property type="entry name" value="INTRON-ENCODED DNA ENDONUCLEASE AI2A-RELATED"/>
    <property type="match status" value="1"/>
</dbReference>
<evidence type="ECO:0000256" key="1">
    <source>
        <dbReference type="SAM" id="Phobius"/>
    </source>
</evidence>
<geneLocation type="mitochondrion" evidence="3"/>
<feature type="domain" description="Homing endonuclease LAGLIDADG" evidence="2">
    <location>
        <begin position="106"/>
        <end position="188"/>
    </location>
</feature>
<evidence type="ECO:0000313" key="3">
    <source>
        <dbReference type="EMBL" id="ABO27129.1"/>
    </source>
</evidence>
<keyword evidence="1" id="KW-0812">Transmembrane</keyword>
<dbReference type="InterPro" id="IPR004860">
    <property type="entry name" value="LAGLIDADG_dom"/>
</dbReference>
<sequence>QGWPFVIPLLHTHYTICWKLLCTLYVAYLTTIGISLLLAPRVKKLRNSSNTSSNQQITNDYKYSIINTNTNTNNLVGISETTRVTNLNNISRLRRRETHDKFNQWLAGLIDGNGGFSITQKKYVNCEIIVDLQDEKMLRQIQHRFGGSIKPRAGIKAIRYRLHNKVGITRLIHAVNGNIRNSKRLAQLHRVCPILNIETIMPCELTKDNAWFMGFFDAEGSIFYSIKNGIPQLTINTSNKLAVDIIPFKEMFGGNIYYDSASNGTYKWSIQSRTDILNFSMYNRINPSRATKLRRLMLIREYYDLIDIKAYKAVDYTAQHKAWLYFNKKWGLK</sequence>
<dbReference type="Pfam" id="PF00961">
    <property type="entry name" value="LAGLIDADG_1"/>
    <property type="match status" value="1"/>
</dbReference>
<dbReference type="GO" id="GO:0004519">
    <property type="term" value="F:endonuclease activity"/>
    <property type="evidence" value="ECO:0007669"/>
    <property type="project" value="InterPro"/>
</dbReference>
<name>D2CJC9_9ASCO</name>
<feature type="transmembrane region" description="Helical" evidence="1">
    <location>
        <begin position="18"/>
        <end position="39"/>
    </location>
</feature>
<dbReference type="SUPFAM" id="SSF55608">
    <property type="entry name" value="Homing endonucleases"/>
    <property type="match status" value="2"/>
</dbReference>
<feature type="non-terminal residue" evidence="3">
    <location>
        <position position="1"/>
    </location>
</feature>
<gene>
    <name evidence="3" type="primary">orf1</name>
</gene>
<dbReference type="AlphaFoldDB" id="D2CJC9"/>
<dbReference type="PANTHER" id="PTHR37520">
    <property type="entry name" value="INTRON-ENCODED DNA ENDONUCLEASE AI2A-RELATED"/>
    <property type="match status" value="1"/>
</dbReference>